<protein>
    <submittedName>
        <fullName evidence="1">Uncharacterized protein</fullName>
    </submittedName>
</protein>
<comment type="caution">
    <text evidence="1">The sequence shown here is derived from an EMBL/GenBank/DDBJ whole genome shotgun (WGS) entry which is preliminary data.</text>
</comment>
<dbReference type="EMBL" id="CM023480">
    <property type="protein sequence ID" value="KAH7971342.1"/>
    <property type="molecule type" value="Genomic_DNA"/>
</dbReference>
<reference evidence="1" key="1">
    <citation type="submission" date="2020-05" db="EMBL/GenBank/DDBJ databases">
        <title>Large-scale comparative analyses of tick genomes elucidate their genetic diversity and vector capacities.</title>
        <authorList>
            <person name="Jia N."/>
            <person name="Wang J."/>
            <person name="Shi W."/>
            <person name="Du L."/>
            <person name="Sun Y."/>
            <person name="Zhan W."/>
            <person name="Jiang J."/>
            <person name="Wang Q."/>
            <person name="Zhang B."/>
            <person name="Ji P."/>
            <person name="Sakyi L.B."/>
            <person name="Cui X."/>
            <person name="Yuan T."/>
            <person name="Jiang B."/>
            <person name="Yang W."/>
            <person name="Lam T.T.-Y."/>
            <person name="Chang Q."/>
            <person name="Ding S."/>
            <person name="Wang X."/>
            <person name="Zhu J."/>
            <person name="Ruan X."/>
            <person name="Zhao L."/>
            <person name="Wei J."/>
            <person name="Que T."/>
            <person name="Du C."/>
            <person name="Cheng J."/>
            <person name="Dai P."/>
            <person name="Han X."/>
            <person name="Huang E."/>
            <person name="Gao Y."/>
            <person name="Liu J."/>
            <person name="Shao H."/>
            <person name="Ye R."/>
            <person name="Li L."/>
            <person name="Wei W."/>
            <person name="Wang X."/>
            <person name="Wang C."/>
            <person name="Yang T."/>
            <person name="Huo Q."/>
            <person name="Li W."/>
            <person name="Guo W."/>
            <person name="Chen H."/>
            <person name="Zhou L."/>
            <person name="Ni X."/>
            <person name="Tian J."/>
            <person name="Zhou Y."/>
            <person name="Sheng Y."/>
            <person name="Liu T."/>
            <person name="Pan Y."/>
            <person name="Xia L."/>
            <person name="Li J."/>
            <person name="Zhao F."/>
            <person name="Cao W."/>
        </authorList>
    </citation>
    <scope>NUCLEOTIDE SEQUENCE</scope>
    <source>
        <strain evidence="1">Dsil-2018</strain>
    </source>
</reference>
<sequence length="161" mass="17906">MKFGGSPLKSLPFWDLFRRSVHANPLLNNVDRLHYVRSLLDGPAAKAVVGILTTDSSYEDAISILRERFGGVRIIEQKHLGNLRTLRPVAMSSNVSALRSLYDFVQINIRGLKELVVSESNYAAMLCNLADLRSSVRHSRSCSSISNPRQVPLSVHLAYGK</sequence>
<dbReference type="Proteomes" id="UP000821865">
    <property type="component" value="Chromosome 11"/>
</dbReference>
<name>A0ACB8DLN0_DERSI</name>
<keyword evidence="2" id="KW-1185">Reference proteome</keyword>
<gene>
    <name evidence="1" type="ORF">HPB49_022272</name>
</gene>
<evidence type="ECO:0000313" key="2">
    <source>
        <dbReference type="Proteomes" id="UP000821865"/>
    </source>
</evidence>
<accession>A0ACB8DLN0</accession>
<proteinExistence type="predicted"/>
<evidence type="ECO:0000313" key="1">
    <source>
        <dbReference type="EMBL" id="KAH7971342.1"/>
    </source>
</evidence>
<organism evidence="1 2">
    <name type="scientific">Dermacentor silvarum</name>
    <name type="common">Tick</name>
    <dbReference type="NCBI Taxonomy" id="543639"/>
    <lineage>
        <taxon>Eukaryota</taxon>
        <taxon>Metazoa</taxon>
        <taxon>Ecdysozoa</taxon>
        <taxon>Arthropoda</taxon>
        <taxon>Chelicerata</taxon>
        <taxon>Arachnida</taxon>
        <taxon>Acari</taxon>
        <taxon>Parasitiformes</taxon>
        <taxon>Ixodida</taxon>
        <taxon>Ixodoidea</taxon>
        <taxon>Ixodidae</taxon>
        <taxon>Rhipicephalinae</taxon>
        <taxon>Dermacentor</taxon>
    </lineage>
</organism>